<accession>A0A0G0E2I3</accession>
<evidence type="ECO:0000256" key="4">
    <source>
        <dbReference type="SAM" id="Phobius"/>
    </source>
</evidence>
<comment type="caution">
    <text evidence="6">The sequence shown here is derived from an EMBL/GenBank/DDBJ whole genome shotgun (WGS) entry which is preliminary data.</text>
</comment>
<evidence type="ECO:0000313" key="6">
    <source>
        <dbReference type="EMBL" id="KKP69410.1"/>
    </source>
</evidence>
<sequence>MKNKLIQLFTFHFFNDGFLASIILFLPFIKQNLNLNLTQVGFLTSILSLSGIVLALPAGHFGHKIGALKFLSFALFFYA</sequence>
<dbReference type="InterPro" id="IPR020846">
    <property type="entry name" value="MFS_dom"/>
</dbReference>
<feature type="domain" description="Major facilitator superfamily (MFS) profile" evidence="5">
    <location>
        <begin position="1"/>
        <end position="79"/>
    </location>
</feature>
<evidence type="ECO:0000259" key="5">
    <source>
        <dbReference type="PROSITE" id="PS50850"/>
    </source>
</evidence>
<dbReference type="AlphaFoldDB" id="A0A0G0E2I3"/>
<gene>
    <name evidence="6" type="ORF">UR68_C0052G0001</name>
</gene>
<dbReference type="Proteomes" id="UP000034457">
    <property type="component" value="Unassembled WGS sequence"/>
</dbReference>
<name>A0A0G0E2I3_9BACT</name>
<keyword evidence="3 4" id="KW-0472">Membrane</keyword>
<proteinExistence type="predicted"/>
<evidence type="ECO:0000256" key="3">
    <source>
        <dbReference type="ARBA" id="ARBA00023136"/>
    </source>
</evidence>
<evidence type="ECO:0000256" key="1">
    <source>
        <dbReference type="ARBA" id="ARBA00022692"/>
    </source>
</evidence>
<dbReference type="Gene3D" id="1.20.1250.20">
    <property type="entry name" value="MFS general substrate transporter like domains"/>
    <property type="match status" value="1"/>
</dbReference>
<dbReference type="InterPro" id="IPR011701">
    <property type="entry name" value="MFS"/>
</dbReference>
<protein>
    <submittedName>
        <fullName evidence="6">Arabinose efflux permease family protein</fullName>
    </submittedName>
</protein>
<feature type="transmembrane region" description="Helical" evidence="4">
    <location>
        <begin position="33"/>
        <end position="55"/>
    </location>
</feature>
<dbReference type="Pfam" id="PF07690">
    <property type="entry name" value="MFS_1"/>
    <property type="match status" value="1"/>
</dbReference>
<dbReference type="GO" id="GO:0022857">
    <property type="term" value="F:transmembrane transporter activity"/>
    <property type="evidence" value="ECO:0007669"/>
    <property type="project" value="InterPro"/>
</dbReference>
<keyword evidence="1 4" id="KW-0812">Transmembrane</keyword>
<organism evidence="6 7">
    <name type="scientific">Candidatus Roizmanbacteria bacterium GW2011_GWA2_35_19</name>
    <dbReference type="NCBI Taxonomy" id="1618478"/>
    <lineage>
        <taxon>Bacteria</taxon>
        <taxon>Candidatus Roizmaniibacteriota</taxon>
    </lineage>
</organism>
<keyword evidence="2 4" id="KW-1133">Transmembrane helix</keyword>
<evidence type="ECO:0000256" key="2">
    <source>
        <dbReference type="ARBA" id="ARBA00022989"/>
    </source>
</evidence>
<dbReference type="STRING" id="1618478.UR68_C0052G0001"/>
<evidence type="ECO:0000313" key="7">
    <source>
        <dbReference type="Proteomes" id="UP000034457"/>
    </source>
</evidence>
<feature type="transmembrane region" description="Helical" evidence="4">
    <location>
        <begin position="6"/>
        <end position="26"/>
    </location>
</feature>
<dbReference type="PROSITE" id="PS50850">
    <property type="entry name" value="MFS"/>
    <property type="match status" value="1"/>
</dbReference>
<dbReference type="EMBL" id="LBQC01000052">
    <property type="protein sequence ID" value="KKP69410.1"/>
    <property type="molecule type" value="Genomic_DNA"/>
</dbReference>
<reference evidence="6 7" key="1">
    <citation type="journal article" date="2015" name="Nature">
        <title>rRNA introns, odd ribosomes, and small enigmatic genomes across a large radiation of phyla.</title>
        <authorList>
            <person name="Brown C.T."/>
            <person name="Hug L.A."/>
            <person name="Thomas B.C."/>
            <person name="Sharon I."/>
            <person name="Castelle C.J."/>
            <person name="Singh A."/>
            <person name="Wilkins M.J."/>
            <person name="Williams K.H."/>
            <person name="Banfield J.F."/>
        </authorList>
    </citation>
    <scope>NUCLEOTIDE SEQUENCE [LARGE SCALE GENOMIC DNA]</scope>
</reference>
<dbReference type="SUPFAM" id="SSF103473">
    <property type="entry name" value="MFS general substrate transporter"/>
    <property type="match status" value="1"/>
</dbReference>
<dbReference type="InterPro" id="IPR036259">
    <property type="entry name" value="MFS_trans_sf"/>
</dbReference>
<feature type="non-terminal residue" evidence="6">
    <location>
        <position position="79"/>
    </location>
</feature>